<name>A0A0P7D1X5_9GAMM</name>
<dbReference type="PANTHER" id="PTHR30390">
    <property type="entry name" value="SEDOHEPTULOSE 7-PHOSPHATE ISOMERASE / DNAA INITIATOR-ASSOCIATING FACTOR FOR REPLICATION INITIATION"/>
    <property type="match status" value="1"/>
</dbReference>
<accession>A0A0P7D1X5</accession>
<proteinExistence type="predicted"/>
<evidence type="ECO:0000313" key="2">
    <source>
        <dbReference type="EMBL" id="KPM82362.1"/>
    </source>
</evidence>
<dbReference type="GO" id="GO:1901135">
    <property type="term" value="P:carbohydrate derivative metabolic process"/>
    <property type="evidence" value="ECO:0007669"/>
    <property type="project" value="InterPro"/>
</dbReference>
<dbReference type="Proteomes" id="UP000050378">
    <property type="component" value="Unassembled WGS sequence"/>
</dbReference>
<dbReference type="InterPro" id="IPR001347">
    <property type="entry name" value="SIS_dom"/>
</dbReference>
<dbReference type="CDD" id="cd05006">
    <property type="entry name" value="SIS_GmhA"/>
    <property type="match status" value="1"/>
</dbReference>
<dbReference type="InterPro" id="IPR046348">
    <property type="entry name" value="SIS_dom_sf"/>
</dbReference>
<dbReference type="RefSeq" id="WP_054554184.1">
    <property type="nucleotide sequence ID" value="NZ_LJTC01000012.1"/>
</dbReference>
<feature type="domain" description="SIS" evidence="1">
    <location>
        <begin position="34"/>
        <end position="195"/>
    </location>
</feature>
<evidence type="ECO:0000259" key="1">
    <source>
        <dbReference type="PROSITE" id="PS51464"/>
    </source>
</evidence>
<reference evidence="2 3" key="1">
    <citation type="submission" date="2015-09" db="EMBL/GenBank/DDBJ databases">
        <title>Draft Genome Sequence of Pseudoalteromonas lipolytica UCD-48B.</title>
        <authorList>
            <person name="Krusor M."/>
            <person name="Coil D.A."/>
            <person name="Lang J.M."/>
            <person name="Eisen J.A."/>
            <person name="Alexiev A."/>
        </authorList>
    </citation>
    <scope>NUCLEOTIDE SEQUENCE [LARGE SCALE GENOMIC DNA]</scope>
    <source>
        <strain evidence="2 3">UCD-48B</strain>
    </source>
</reference>
<protein>
    <submittedName>
        <fullName evidence="2">DnaA initiator-associating protein DiaA</fullName>
    </submittedName>
</protein>
<comment type="caution">
    <text evidence="2">The sequence shown here is derived from an EMBL/GenBank/DDBJ whole genome shotgun (WGS) entry which is preliminary data.</text>
</comment>
<dbReference type="OrthoDB" id="9810929at2"/>
<dbReference type="PROSITE" id="PS51464">
    <property type="entry name" value="SIS"/>
    <property type="match status" value="1"/>
</dbReference>
<dbReference type="Gene3D" id="3.40.50.10490">
    <property type="entry name" value="Glucose-6-phosphate isomerase like protein, domain 1"/>
    <property type="match status" value="1"/>
</dbReference>
<dbReference type="STRING" id="570156.AOG27_16905"/>
<dbReference type="Pfam" id="PF13580">
    <property type="entry name" value="SIS_2"/>
    <property type="match status" value="1"/>
</dbReference>
<gene>
    <name evidence="2" type="ORF">AOG27_16905</name>
</gene>
<dbReference type="SUPFAM" id="SSF53697">
    <property type="entry name" value="SIS domain"/>
    <property type="match status" value="1"/>
</dbReference>
<dbReference type="InterPro" id="IPR050099">
    <property type="entry name" value="SIS_GmhA/DiaA_subfam"/>
</dbReference>
<dbReference type="PANTHER" id="PTHR30390:SF6">
    <property type="entry name" value="DNAA INITIATOR-ASSOCIATING PROTEIN DIAA"/>
    <property type="match status" value="1"/>
</dbReference>
<organism evidence="2 3">
    <name type="scientific">Pseudoalteromonas lipolytica</name>
    <dbReference type="NCBI Taxonomy" id="570156"/>
    <lineage>
        <taxon>Bacteria</taxon>
        <taxon>Pseudomonadati</taxon>
        <taxon>Pseudomonadota</taxon>
        <taxon>Gammaproteobacteria</taxon>
        <taxon>Alteromonadales</taxon>
        <taxon>Pseudoalteromonadaceae</taxon>
        <taxon>Pseudoalteromonas</taxon>
    </lineage>
</organism>
<dbReference type="EMBL" id="LJTC01000012">
    <property type="protein sequence ID" value="KPM82362.1"/>
    <property type="molecule type" value="Genomic_DNA"/>
</dbReference>
<dbReference type="AlphaFoldDB" id="A0A0P7D1X5"/>
<dbReference type="InterPro" id="IPR035461">
    <property type="entry name" value="GmhA/DiaA"/>
</dbReference>
<sequence length="195" mass="21063">MQETIKKIFTENIQVQIAAGEVLPSALESAAFTIAQSLINGNKLLCCGTPSCHMLAQHMAGLLINFYETERPCLPAVALAQDQVNLGAAANNDEHETFARQIRAFAQQGDLLLAIAVNGNEKLIISAVEAALTRDMKVIVLVGDDGGELVGLLGPNDVEIRVPSKRPSRIVESHLVNLHCLSELIDLTLFPQEEN</sequence>
<dbReference type="PATRIC" id="fig|570156.3.peg.1306"/>
<dbReference type="GO" id="GO:0097367">
    <property type="term" value="F:carbohydrate derivative binding"/>
    <property type="evidence" value="ECO:0007669"/>
    <property type="project" value="InterPro"/>
</dbReference>
<evidence type="ECO:0000313" key="3">
    <source>
        <dbReference type="Proteomes" id="UP000050378"/>
    </source>
</evidence>